<dbReference type="AlphaFoldDB" id="Q2N8N6"/>
<evidence type="ECO:0000256" key="1">
    <source>
        <dbReference type="SAM" id="MobiDB-lite"/>
    </source>
</evidence>
<evidence type="ECO:0000313" key="3">
    <source>
        <dbReference type="Proteomes" id="UP000008808"/>
    </source>
</evidence>
<dbReference type="RefSeq" id="WP_011414783.1">
    <property type="nucleotide sequence ID" value="NC_007722.1"/>
</dbReference>
<proteinExistence type="predicted"/>
<evidence type="ECO:0000313" key="2">
    <source>
        <dbReference type="EMBL" id="ABC63955.1"/>
    </source>
</evidence>
<dbReference type="eggNOG" id="COG3500">
    <property type="taxonomic scope" value="Bacteria"/>
</dbReference>
<dbReference type="STRING" id="314225.ELI_09315"/>
<evidence type="ECO:0008006" key="4">
    <source>
        <dbReference type="Google" id="ProtNLM"/>
    </source>
</evidence>
<organism evidence="2 3">
    <name type="scientific">Erythrobacter litoralis (strain HTCC2594)</name>
    <dbReference type="NCBI Taxonomy" id="314225"/>
    <lineage>
        <taxon>Bacteria</taxon>
        <taxon>Pseudomonadati</taxon>
        <taxon>Pseudomonadota</taxon>
        <taxon>Alphaproteobacteria</taxon>
        <taxon>Sphingomonadales</taxon>
        <taxon>Erythrobacteraceae</taxon>
        <taxon>Erythrobacter/Porphyrobacter group</taxon>
        <taxon>Erythrobacter</taxon>
    </lineage>
</organism>
<dbReference type="Gene3D" id="3.55.50.10">
    <property type="entry name" value="Baseplate protein-like domains"/>
    <property type="match status" value="1"/>
</dbReference>
<dbReference type="HOGENOM" id="CLU_061954_0_0_5"/>
<keyword evidence="3" id="KW-1185">Reference proteome</keyword>
<accession>Q2N8N6</accession>
<dbReference type="Pfam" id="PF05954">
    <property type="entry name" value="Phage_GPD"/>
    <property type="match status" value="1"/>
</dbReference>
<protein>
    <recommendedName>
        <fullName evidence="4">Phage protein D</fullName>
    </recommendedName>
</protein>
<dbReference type="KEGG" id="eli:ELI_09315"/>
<dbReference type="SUPFAM" id="SSF69279">
    <property type="entry name" value="Phage tail proteins"/>
    <property type="match status" value="1"/>
</dbReference>
<name>Q2N8N6_ERYLH</name>
<dbReference type="EMBL" id="CP000157">
    <property type="protein sequence ID" value="ABC63955.1"/>
    <property type="molecule type" value="Genomic_DNA"/>
</dbReference>
<gene>
    <name evidence="2" type="ordered locus">ELI_09315</name>
</gene>
<sequence length="354" mass="37718">MTATVARLPSRPSRPTISVGGSAQPELEAALIGYRLHSSLEDVSTAELEFGNWGGDDAGFRFYDREVIDFGEEVEISIDDAPLFTGRISAIGGHYPEAGPPTLSFCAEDSLQALRMTRRSRSFEDATLEDVARAVADAHGLTAQVEVQAAAAPLIAQVNQTDFAFLFDLARRFGASVTVDGDTLHIRSDEGTPAVELRWAGTLRAFDVTGDLAGQRSTITVGGWDVGNKSEASHTADASVIANDLGSDLGGSALLDEKITARNEVLAHCLPASQSEAREIAESAYRRMARDFVTGEGLCETDPLIHVGAKLELAGLGRLFDGEYRATSVTHLFDPDSGAITEFRCDRPGIGDAS</sequence>
<reference evidence="3" key="1">
    <citation type="journal article" date="2009" name="J. Bacteriol.">
        <title>Complete genome sequence of Erythrobacter litoralis HTCC2594.</title>
        <authorList>
            <person name="Oh H.M."/>
            <person name="Giovannoni S.J."/>
            <person name="Ferriera S."/>
            <person name="Johnson J."/>
            <person name="Cho J.C."/>
        </authorList>
    </citation>
    <scope>NUCLEOTIDE SEQUENCE [LARGE SCALE GENOMIC DNA]</scope>
    <source>
        <strain evidence="3">HTCC2594</strain>
    </source>
</reference>
<dbReference type="Proteomes" id="UP000008808">
    <property type="component" value="Chromosome"/>
</dbReference>
<dbReference type="OrthoDB" id="4070623at2"/>
<feature type="region of interest" description="Disordered" evidence="1">
    <location>
        <begin position="1"/>
        <end position="21"/>
    </location>
</feature>